<protein>
    <submittedName>
        <fullName evidence="1">Uncharacterized protein</fullName>
    </submittedName>
</protein>
<dbReference type="Proteomes" id="UP000195437">
    <property type="component" value="Chromosome"/>
</dbReference>
<dbReference type="KEGG" id="tum:CBW65_11960"/>
<proteinExistence type="predicted"/>
<organism evidence="1 2">
    <name type="scientific">Tumebacillus avium</name>
    <dbReference type="NCBI Taxonomy" id="1903704"/>
    <lineage>
        <taxon>Bacteria</taxon>
        <taxon>Bacillati</taxon>
        <taxon>Bacillota</taxon>
        <taxon>Bacilli</taxon>
        <taxon>Bacillales</taxon>
        <taxon>Alicyclobacillaceae</taxon>
        <taxon>Tumebacillus</taxon>
    </lineage>
</organism>
<dbReference type="EMBL" id="CP021434">
    <property type="protein sequence ID" value="ARU61651.1"/>
    <property type="molecule type" value="Genomic_DNA"/>
</dbReference>
<reference evidence="2" key="1">
    <citation type="submission" date="2017-05" db="EMBL/GenBank/DDBJ databases">
        <authorList>
            <person name="Sung H."/>
        </authorList>
    </citation>
    <scope>NUCLEOTIDE SEQUENCE [LARGE SCALE GENOMIC DNA]</scope>
    <source>
        <strain evidence="2">AR23208</strain>
    </source>
</reference>
<keyword evidence="2" id="KW-1185">Reference proteome</keyword>
<evidence type="ECO:0000313" key="2">
    <source>
        <dbReference type="Proteomes" id="UP000195437"/>
    </source>
</evidence>
<name>A0A1Y0IMB5_9BACL</name>
<sequence length="72" mass="8133">MSESYYATYAVEALGPMKARFADIDKRDGFEISLGMYKANLGPVTRDVFLQYAQRFEGEVLELAESEGEKTK</sequence>
<gene>
    <name evidence="1" type="ORF">CBW65_11960</name>
</gene>
<evidence type="ECO:0000313" key="1">
    <source>
        <dbReference type="EMBL" id="ARU61651.1"/>
    </source>
</evidence>
<accession>A0A1Y0IMB5</accession>
<dbReference type="OrthoDB" id="2376738at2"/>
<dbReference type="AlphaFoldDB" id="A0A1Y0IMB5"/>
<dbReference type="RefSeq" id="WP_087457030.1">
    <property type="nucleotide sequence ID" value="NZ_CP021434.1"/>
</dbReference>